<reference evidence="5 6" key="1">
    <citation type="submission" date="2020-08" db="EMBL/GenBank/DDBJ databases">
        <title>Genomic Encyclopedia of Type Strains, Phase III (KMG-III): the genomes of soil and plant-associated and newly described type strains.</title>
        <authorList>
            <person name="Whitman W."/>
        </authorList>
    </citation>
    <scope>NUCLEOTIDE SEQUENCE [LARGE SCALE GENOMIC DNA]</scope>
    <source>
        <strain evidence="5 6">CECT 5862</strain>
    </source>
</reference>
<dbReference type="EMBL" id="JACHXK010000021">
    <property type="protein sequence ID" value="MBB3113729.1"/>
    <property type="molecule type" value="Genomic_DNA"/>
</dbReference>
<dbReference type="PROSITE" id="PS01124">
    <property type="entry name" value="HTH_ARAC_FAMILY_2"/>
    <property type="match status" value="1"/>
</dbReference>
<dbReference type="PRINTS" id="PR00032">
    <property type="entry name" value="HTHARAC"/>
</dbReference>
<keyword evidence="3" id="KW-0804">Transcription</keyword>
<dbReference type="InterPro" id="IPR018060">
    <property type="entry name" value="HTH_AraC"/>
</dbReference>
<dbReference type="PANTHER" id="PTHR46796:SF13">
    <property type="entry name" value="HTH-TYPE TRANSCRIPTIONAL ACTIVATOR RHAS"/>
    <property type="match status" value="1"/>
</dbReference>
<dbReference type="Pfam" id="PF02311">
    <property type="entry name" value="AraC_binding"/>
    <property type="match status" value="1"/>
</dbReference>
<dbReference type="GO" id="GO:0016853">
    <property type="term" value="F:isomerase activity"/>
    <property type="evidence" value="ECO:0007669"/>
    <property type="project" value="UniProtKB-KW"/>
</dbReference>
<dbReference type="GO" id="GO:0043565">
    <property type="term" value="F:sequence-specific DNA binding"/>
    <property type="evidence" value="ECO:0007669"/>
    <property type="project" value="InterPro"/>
</dbReference>
<evidence type="ECO:0000313" key="5">
    <source>
        <dbReference type="EMBL" id="MBB3113729.1"/>
    </source>
</evidence>
<dbReference type="InterPro" id="IPR050204">
    <property type="entry name" value="AraC_XylS_family_regulators"/>
</dbReference>
<dbReference type="AlphaFoldDB" id="A0A7W5FR64"/>
<dbReference type="GO" id="GO:0003700">
    <property type="term" value="F:DNA-binding transcription factor activity"/>
    <property type="evidence" value="ECO:0007669"/>
    <property type="project" value="InterPro"/>
</dbReference>
<evidence type="ECO:0000256" key="3">
    <source>
        <dbReference type="ARBA" id="ARBA00023163"/>
    </source>
</evidence>
<evidence type="ECO:0000259" key="4">
    <source>
        <dbReference type="PROSITE" id="PS01124"/>
    </source>
</evidence>
<comment type="caution">
    <text evidence="5">The sequence shown here is derived from an EMBL/GenBank/DDBJ whole genome shotgun (WGS) entry which is preliminary data.</text>
</comment>
<dbReference type="InterPro" id="IPR020449">
    <property type="entry name" value="Tscrpt_reg_AraC-type_HTH"/>
</dbReference>
<sequence>MITNTSNKAGKAPAFLSPIEEHFRGDFPIFLNRWVEGFELREHSHAYLEIVYVLSGEGYHYVADQINRTGKGCLYVIPVGTSHIFRPSGTSSRLLVYNLCIRHEFIGELTAWLSPLSKSEDPLRIFGGQPGTYLSLMDTQLELAPWFERMHREFTDQHGGFETSLLAGLLQLTVQIARMLESNPNRQDSRTLDQTGRTELTGILDDIQAQIAEPWKVEQLAAQTGISERHFIRLFRQRTGMGFSEYLQHKRVELACRLLTDTDRKIADVAKSVGYQDAAHFREVFRKVMGISPSQYRGTFRSGKS</sequence>
<dbReference type="Gene3D" id="2.60.120.10">
    <property type="entry name" value="Jelly Rolls"/>
    <property type="match status" value="1"/>
</dbReference>
<dbReference type="SUPFAM" id="SSF51182">
    <property type="entry name" value="RmlC-like cupins"/>
    <property type="match status" value="1"/>
</dbReference>
<keyword evidence="6" id="KW-1185">Reference proteome</keyword>
<keyword evidence="1" id="KW-0805">Transcription regulation</keyword>
<evidence type="ECO:0000256" key="1">
    <source>
        <dbReference type="ARBA" id="ARBA00023015"/>
    </source>
</evidence>
<dbReference type="Proteomes" id="UP000570361">
    <property type="component" value="Unassembled WGS sequence"/>
</dbReference>
<evidence type="ECO:0000313" key="6">
    <source>
        <dbReference type="Proteomes" id="UP000570361"/>
    </source>
</evidence>
<gene>
    <name evidence="5" type="ORF">FHS18_005842</name>
</gene>
<protein>
    <submittedName>
        <fullName evidence="5">AraC-like DNA-binding protein/mannose-6-phosphate isomerase-like protein (Cupin superfamily)</fullName>
    </submittedName>
</protein>
<dbReference type="InterPro" id="IPR011051">
    <property type="entry name" value="RmlC_Cupin_sf"/>
</dbReference>
<dbReference type="Gene3D" id="1.10.10.60">
    <property type="entry name" value="Homeodomain-like"/>
    <property type="match status" value="2"/>
</dbReference>
<dbReference type="InterPro" id="IPR014710">
    <property type="entry name" value="RmlC-like_jellyroll"/>
</dbReference>
<dbReference type="SUPFAM" id="SSF46689">
    <property type="entry name" value="Homeodomain-like"/>
    <property type="match status" value="2"/>
</dbReference>
<accession>A0A7W5FR64</accession>
<dbReference type="SMART" id="SM00342">
    <property type="entry name" value="HTH_ARAC"/>
    <property type="match status" value="1"/>
</dbReference>
<keyword evidence="2 5" id="KW-0238">DNA-binding</keyword>
<dbReference type="RefSeq" id="WP_183603801.1">
    <property type="nucleotide sequence ID" value="NZ_JACHXK010000021.1"/>
</dbReference>
<organism evidence="5 6">
    <name type="scientific">Paenibacillus phyllosphaerae</name>
    <dbReference type="NCBI Taxonomy" id="274593"/>
    <lineage>
        <taxon>Bacteria</taxon>
        <taxon>Bacillati</taxon>
        <taxon>Bacillota</taxon>
        <taxon>Bacilli</taxon>
        <taxon>Bacillales</taxon>
        <taxon>Paenibacillaceae</taxon>
        <taxon>Paenibacillus</taxon>
    </lineage>
</organism>
<name>A0A7W5FR64_9BACL</name>
<feature type="domain" description="HTH araC/xylS-type" evidence="4">
    <location>
        <begin position="201"/>
        <end position="299"/>
    </location>
</feature>
<evidence type="ECO:0000256" key="2">
    <source>
        <dbReference type="ARBA" id="ARBA00023125"/>
    </source>
</evidence>
<proteinExistence type="predicted"/>
<dbReference type="PANTHER" id="PTHR46796">
    <property type="entry name" value="HTH-TYPE TRANSCRIPTIONAL ACTIVATOR RHAS-RELATED"/>
    <property type="match status" value="1"/>
</dbReference>
<dbReference type="Pfam" id="PF12833">
    <property type="entry name" value="HTH_18"/>
    <property type="match status" value="1"/>
</dbReference>
<keyword evidence="5" id="KW-0413">Isomerase</keyword>
<dbReference type="InterPro" id="IPR009057">
    <property type="entry name" value="Homeodomain-like_sf"/>
</dbReference>
<dbReference type="InterPro" id="IPR003313">
    <property type="entry name" value="AraC-bd"/>
</dbReference>